<reference evidence="2 3" key="1">
    <citation type="journal article" date="2017" name="Curr. Biol.">
        <title>Genome architecture and evolution of a unichromosomal asexual nematode.</title>
        <authorList>
            <person name="Fradin H."/>
            <person name="Zegar C."/>
            <person name="Gutwein M."/>
            <person name="Lucas J."/>
            <person name="Kovtun M."/>
            <person name="Corcoran D."/>
            <person name="Baugh L.R."/>
            <person name="Kiontke K."/>
            <person name="Gunsalus K."/>
            <person name="Fitch D.H."/>
            <person name="Piano F."/>
        </authorList>
    </citation>
    <scope>NUCLEOTIDE SEQUENCE [LARGE SCALE GENOMIC DNA]</scope>
    <source>
        <strain evidence="2">PF1309</strain>
    </source>
</reference>
<organism evidence="2 3">
    <name type="scientific">Diploscapter pachys</name>
    <dbReference type="NCBI Taxonomy" id="2018661"/>
    <lineage>
        <taxon>Eukaryota</taxon>
        <taxon>Metazoa</taxon>
        <taxon>Ecdysozoa</taxon>
        <taxon>Nematoda</taxon>
        <taxon>Chromadorea</taxon>
        <taxon>Rhabditida</taxon>
        <taxon>Rhabditina</taxon>
        <taxon>Rhabditomorpha</taxon>
        <taxon>Rhabditoidea</taxon>
        <taxon>Rhabditidae</taxon>
        <taxon>Diploscapter</taxon>
    </lineage>
</organism>
<name>A0A2A2KC16_9BILA</name>
<dbReference type="EMBL" id="LIAE01009041">
    <property type="protein sequence ID" value="PAV71413.1"/>
    <property type="molecule type" value="Genomic_DNA"/>
</dbReference>
<gene>
    <name evidence="2" type="ORF">WR25_23204</name>
</gene>
<sequence>MVRAGRREQVVRGEDEILFDPIARLQLRRHQAGDVEHDFLVIDRRDAARRRAHLYRNGRVIIGKRLHPGVFRQCEERERHQRAFAADLAMQRAVEREQIALGDAVGAMGRTIRSRVGNGDPCGLIPSPSRHVGVSTCLASNPPMRDRSAPFGPPPTLPDRSRKSAASPLTHGQWASAHRYNPRQVTPRALDPSPAPADTRRHRHGRDRARPAPKEQPPRKLSGRRTMAMRGYLERGAGDAPLRPPTG</sequence>
<proteinExistence type="predicted"/>
<comment type="caution">
    <text evidence="2">The sequence shown here is derived from an EMBL/GenBank/DDBJ whole genome shotgun (WGS) entry which is preliminary data.</text>
</comment>
<accession>A0A2A2KC16</accession>
<evidence type="ECO:0000313" key="2">
    <source>
        <dbReference type="EMBL" id="PAV71413.1"/>
    </source>
</evidence>
<protein>
    <submittedName>
        <fullName evidence="2">Uncharacterized protein</fullName>
    </submittedName>
</protein>
<dbReference type="Proteomes" id="UP000218231">
    <property type="component" value="Unassembled WGS sequence"/>
</dbReference>
<feature type="compositionally biased region" description="Basic and acidic residues" evidence="1">
    <location>
        <begin position="208"/>
        <end position="218"/>
    </location>
</feature>
<evidence type="ECO:0000256" key="1">
    <source>
        <dbReference type="SAM" id="MobiDB-lite"/>
    </source>
</evidence>
<dbReference type="AlphaFoldDB" id="A0A2A2KC16"/>
<evidence type="ECO:0000313" key="3">
    <source>
        <dbReference type="Proteomes" id="UP000218231"/>
    </source>
</evidence>
<feature type="region of interest" description="Disordered" evidence="1">
    <location>
        <begin position="134"/>
        <end position="247"/>
    </location>
</feature>
<keyword evidence="3" id="KW-1185">Reference proteome</keyword>